<dbReference type="InterPro" id="IPR036890">
    <property type="entry name" value="HATPase_C_sf"/>
</dbReference>
<organism evidence="14 15">
    <name type="scientific">Flavisolibacter ginsenosidimutans</name>
    <dbReference type="NCBI Taxonomy" id="661481"/>
    <lineage>
        <taxon>Bacteria</taxon>
        <taxon>Pseudomonadati</taxon>
        <taxon>Bacteroidota</taxon>
        <taxon>Chitinophagia</taxon>
        <taxon>Chitinophagales</taxon>
        <taxon>Chitinophagaceae</taxon>
        <taxon>Flavisolibacter</taxon>
    </lineage>
</organism>
<dbReference type="AlphaFoldDB" id="A0A5B8UFT1"/>
<protein>
    <recommendedName>
        <fullName evidence="2">histidine kinase</fullName>
        <ecNumber evidence="2">2.7.13.3</ecNumber>
    </recommendedName>
</protein>
<dbReference type="GO" id="GO:0005524">
    <property type="term" value="F:ATP binding"/>
    <property type="evidence" value="ECO:0007669"/>
    <property type="project" value="UniProtKB-KW"/>
</dbReference>
<dbReference type="PRINTS" id="PR00344">
    <property type="entry name" value="BCTRLSENSOR"/>
</dbReference>
<keyword evidence="6" id="KW-0418">Kinase</keyword>
<dbReference type="EMBL" id="CP042433">
    <property type="protein sequence ID" value="QEC55235.1"/>
    <property type="molecule type" value="Genomic_DNA"/>
</dbReference>
<dbReference type="EC" id="2.7.13.3" evidence="2"/>
<dbReference type="SMART" id="SM00448">
    <property type="entry name" value="REC"/>
    <property type="match status" value="1"/>
</dbReference>
<dbReference type="InterPro" id="IPR004358">
    <property type="entry name" value="Sig_transdc_His_kin-like_C"/>
</dbReference>
<dbReference type="CDD" id="cd17574">
    <property type="entry name" value="REC_OmpR"/>
    <property type="match status" value="1"/>
</dbReference>
<dbReference type="OrthoDB" id="9766459at2"/>
<dbReference type="InterPro" id="IPR035965">
    <property type="entry name" value="PAS-like_dom_sf"/>
</dbReference>
<comment type="catalytic activity">
    <reaction evidence="1">
        <text>ATP + protein L-histidine = ADP + protein N-phospho-L-histidine.</text>
        <dbReference type="EC" id="2.7.13.3"/>
    </reaction>
</comment>
<keyword evidence="15" id="KW-1185">Reference proteome</keyword>
<feature type="domain" description="Histidine kinase" evidence="11">
    <location>
        <begin position="362"/>
        <end position="577"/>
    </location>
</feature>
<dbReference type="Gene3D" id="3.40.50.2300">
    <property type="match status" value="1"/>
</dbReference>
<dbReference type="InterPro" id="IPR005467">
    <property type="entry name" value="His_kinase_dom"/>
</dbReference>
<dbReference type="Pfam" id="PF08448">
    <property type="entry name" value="PAS_4"/>
    <property type="match status" value="1"/>
</dbReference>
<dbReference type="Gene3D" id="3.30.450.20">
    <property type="entry name" value="PAS domain"/>
    <property type="match status" value="2"/>
</dbReference>
<dbReference type="PANTHER" id="PTHR43547">
    <property type="entry name" value="TWO-COMPONENT HISTIDINE KINASE"/>
    <property type="match status" value="1"/>
</dbReference>
<evidence type="ECO:0000256" key="4">
    <source>
        <dbReference type="ARBA" id="ARBA00022679"/>
    </source>
</evidence>
<dbReference type="InterPro" id="IPR003661">
    <property type="entry name" value="HisK_dim/P_dom"/>
</dbReference>
<evidence type="ECO:0000256" key="8">
    <source>
        <dbReference type="ARBA" id="ARBA00023012"/>
    </source>
</evidence>
<keyword evidence="7" id="KW-0067">ATP-binding</keyword>
<dbReference type="PROSITE" id="PS50110">
    <property type="entry name" value="RESPONSE_REGULATORY"/>
    <property type="match status" value="1"/>
</dbReference>
<evidence type="ECO:0000256" key="7">
    <source>
        <dbReference type="ARBA" id="ARBA00022840"/>
    </source>
</evidence>
<evidence type="ECO:0000313" key="14">
    <source>
        <dbReference type="EMBL" id="QEC55235.1"/>
    </source>
</evidence>
<reference evidence="14 15" key="1">
    <citation type="journal article" date="2015" name="Int. J. Syst. Evol. Microbiol.">
        <title>Flavisolibacter ginsenosidimutans sp. nov., with ginsenoside-converting activity isolated from soil used for cultivating ginseng.</title>
        <authorList>
            <person name="Zhao Y."/>
            <person name="Liu Q."/>
            <person name="Kang M.S."/>
            <person name="Jin F."/>
            <person name="Yu H."/>
            <person name="Im W.T."/>
        </authorList>
    </citation>
    <scope>NUCLEOTIDE SEQUENCE [LARGE SCALE GENOMIC DNA]</scope>
    <source>
        <strain evidence="14 15">Gsoil 636</strain>
    </source>
</reference>
<sequence length="1147" mass="129270">MNEITKTKGREKTISIPEFLSGGGEMGRLIREFDWSKTSLGSVETWPHSLRTCIRIMLTSRQPIWIGWGKELIKFYNDPYKAIVGGKHPWALGKPASVVWKDIWRDIEPMLKQVMEQDEGTYVESQLLIMERNGYPEETYYTFSYTPIPSDSGKTEGMFCANTDDTDKIISERQLRTLTQLGKRLADCRSNAEIVEETMTTLQENPHDFPFALFRTVTNTKAILSGSTPLGESEKFISKEVDLSADNEVVSTIKNAIASRKPQLFEGLNEKFGPMPRGAWEVSPNKLMVLPIIQTGSKEPYGLLIVGLNPYRLLDEKYTGFFALIADQVATSFADVHILEEERKRTEALAEINRAKTAFFSNISHEFRTPLTLMAAPIEDALNDPNTVPENRLRLSVAQSNVKRLQKLVNALLDFSRIEAGRMQARFERVNVSSLTKDLASTFRATVEKAGMQLNIDCGENIEAYVDVDMWEKIVLNLLSNAFKYTYSGSITLRLKQESDRIYFSVTDTGVGIPETELQKVFERFHRVHNASGRSQEGTGIGLALVQELVKLHQASIHVQSKLKEGTTFTVTLLAGKNHLPAEQIVLEQSSLSFSASTDVFIDEAMKWLPSENHFEADPPSTSVSTRRPSVLLADDNTDMREYLQRLLSTSYQVTAVSNGKLALENAIALEPDLILSDVMMPEMSGFELVKHLKEHPKTKNTPVVLLSARAGEEATIEGLQTGADDYLVKPFSARELLSRIDSNIKIAQSRITAFRQLYNLFMNAPVAIAILRKKEQRFELANERYLEIAGKDDVVGKTLHEAFPELKGTGVEDLLNNVYTSGVPFYGNEFEVTLLRKGKLEKVFFNFAYTPMLEIDGTIGGVMVVAVDVTEMILARKVLEQNEARLEGEVQKRTEELQEINEALERSNKELEQYAFVTSHDLQEPLRKIQTFATLLYERNAEKLDEKSVQHYEKVVQAARRMSTLINDLLNFSRLTKLEQFVPVDLNEIFKNVTHDFELVIQEKNVVIRAAELPVVEAIPLQMNQLFGNLLSNAIKFSATDQTPEIRIEAAALSPAEKEQHLSLFPDKDFIKISFNDNGIGFDPVYSEKIFEIFQRLHNRAAYEGTGIGLALCARIVANHHGVIFAKGEKEKGASFYVILPLKQNK</sequence>
<feature type="coiled-coil region" evidence="10">
    <location>
        <begin position="877"/>
        <end position="918"/>
    </location>
</feature>
<dbReference type="SUPFAM" id="SSF52172">
    <property type="entry name" value="CheY-like"/>
    <property type="match status" value="1"/>
</dbReference>
<keyword evidence="10" id="KW-0175">Coiled coil</keyword>
<dbReference type="InterPro" id="IPR013656">
    <property type="entry name" value="PAS_4"/>
</dbReference>
<dbReference type="RefSeq" id="WP_146783530.1">
    <property type="nucleotide sequence ID" value="NZ_BAABIO010000006.1"/>
</dbReference>
<dbReference type="Pfam" id="PF00072">
    <property type="entry name" value="Response_reg"/>
    <property type="match status" value="1"/>
</dbReference>
<dbReference type="Gene3D" id="1.10.287.130">
    <property type="match status" value="2"/>
</dbReference>
<dbReference type="PANTHER" id="PTHR43547:SF2">
    <property type="entry name" value="HYBRID SIGNAL TRANSDUCTION HISTIDINE KINASE C"/>
    <property type="match status" value="1"/>
</dbReference>
<name>A0A5B8UFT1_9BACT</name>
<dbReference type="SMART" id="SM00387">
    <property type="entry name" value="HATPase_c"/>
    <property type="match status" value="2"/>
</dbReference>
<dbReference type="SUPFAM" id="SSF55874">
    <property type="entry name" value="ATPase domain of HSP90 chaperone/DNA topoisomerase II/histidine kinase"/>
    <property type="match status" value="2"/>
</dbReference>
<evidence type="ECO:0000256" key="9">
    <source>
        <dbReference type="PROSITE-ProRule" id="PRU00169"/>
    </source>
</evidence>
<dbReference type="SMART" id="SM00388">
    <property type="entry name" value="HisKA"/>
    <property type="match status" value="2"/>
</dbReference>
<dbReference type="InterPro" id="IPR011006">
    <property type="entry name" value="CheY-like_superfamily"/>
</dbReference>
<feature type="modified residue" description="4-aspartylphosphate" evidence="9">
    <location>
        <position position="678"/>
    </location>
</feature>
<dbReference type="InterPro" id="IPR003594">
    <property type="entry name" value="HATPase_dom"/>
</dbReference>
<evidence type="ECO:0000259" key="11">
    <source>
        <dbReference type="PROSITE" id="PS50109"/>
    </source>
</evidence>
<evidence type="ECO:0000313" key="15">
    <source>
        <dbReference type="Proteomes" id="UP000321204"/>
    </source>
</evidence>
<dbReference type="SUPFAM" id="SSF47384">
    <property type="entry name" value="Homodimeric domain of signal transducing histidine kinase"/>
    <property type="match status" value="2"/>
</dbReference>
<evidence type="ECO:0000256" key="10">
    <source>
        <dbReference type="SAM" id="Coils"/>
    </source>
</evidence>
<feature type="domain" description="Histidine kinase" evidence="11">
    <location>
        <begin position="918"/>
        <end position="1145"/>
    </location>
</feature>
<dbReference type="Gene3D" id="3.30.565.10">
    <property type="entry name" value="Histidine kinase-like ATPase, C-terminal domain"/>
    <property type="match status" value="2"/>
</dbReference>
<dbReference type="FunFam" id="3.30.565.10:FF:000037">
    <property type="entry name" value="Hybrid sensor histidine kinase/response regulator"/>
    <property type="match status" value="1"/>
</dbReference>
<keyword evidence="5" id="KW-0547">Nucleotide-binding</keyword>
<proteinExistence type="predicted"/>
<dbReference type="Pfam" id="PF00512">
    <property type="entry name" value="HisKA"/>
    <property type="match status" value="2"/>
</dbReference>
<dbReference type="InterPro" id="IPR000700">
    <property type="entry name" value="PAS-assoc_C"/>
</dbReference>
<keyword evidence="4" id="KW-0808">Transferase</keyword>
<evidence type="ECO:0000256" key="6">
    <source>
        <dbReference type="ARBA" id="ARBA00022777"/>
    </source>
</evidence>
<dbReference type="CDD" id="cd00082">
    <property type="entry name" value="HisKA"/>
    <property type="match status" value="2"/>
</dbReference>
<feature type="domain" description="Response regulatory" evidence="12">
    <location>
        <begin position="630"/>
        <end position="745"/>
    </location>
</feature>
<evidence type="ECO:0000259" key="13">
    <source>
        <dbReference type="PROSITE" id="PS50113"/>
    </source>
</evidence>
<evidence type="ECO:0000256" key="5">
    <source>
        <dbReference type="ARBA" id="ARBA00022741"/>
    </source>
</evidence>
<evidence type="ECO:0000259" key="12">
    <source>
        <dbReference type="PROSITE" id="PS50110"/>
    </source>
</evidence>
<gene>
    <name evidence="14" type="ORF">FSB75_04715</name>
</gene>
<dbReference type="Pfam" id="PF02518">
    <property type="entry name" value="HATPase_c"/>
    <property type="match status" value="2"/>
</dbReference>
<dbReference type="FunFam" id="1.10.287.130:FF:000045">
    <property type="entry name" value="Two-component system sensor histidine kinase/response regulator"/>
    <property type="match status" value="1"/>
</dbReference>
<dbReference type="Proteomes" id="UP000321204">
    <property type="component" value="Chromosome"/>
</dbReference>
<dbReference type="PROSITE" id="PS50109">
    <property type="entry name" value="HIS_KIN"/>
    <property type="match status" value="2"/>
</dbReference>
<dbReference type="GO" id="GO:0000155">
    <property type="term" value="F:phosphorelay sensor kinase activity"/>
    <property type="evidence" value="ECO:0007669"/>
    <property type="project" value="InterPro"/>
</dbReference>
<evidence type="ECO:0000256" key="1">
    <source>
        <dbReference type="ARBA" id="ARBA00000085"/>
    </source>
</evidence>
<feature type="domain" description="PAC" evidence="13">
    <location>
        <begin position="829"/>
        <end position="882"/>
    </location>
</feature>
<evidence type="ECO:0000256" key="2">
    <source>
        <dbReference type="ARBA" id="ARBA00012438"/>
    </source>
</evidence>
<keyword evidence="8" id="KW-0902">Two-component regulatory system</keyword>
<dbReference type="KEGG" id="fgg:FSB75_04715"/>
<accession>A0A5B8UFT1</accession>
<dbReference type="InterPro" id="IPR001789">
    <property type="entry name" value="Sig_transdc_resp-reg_receiver"/>
</dbReference>
<keyword evidence="3 9" id="KW-0597">Phosphoprotein</keyword>
<dbReference type="InterPro" id="IPR036097">
    <property type="entry name" value="HisK_dim/P_sf"/>
</dbReference>
<dbReference type="PROSITE" id="PS50113">
    <property type="entry name" value="PAC"/>
    <property type="match status" value="1"/>
</dbReference>
<dbReference type="SUPFAM" id="SSF55785">
    <property type="entry name" value="PYP-like sensor domain (PAS domain)"/>
    <property type="match status" value="1"/>
</dbReference>
<evidence type="ECO:0000256" key="3">
    <source>
        <dbReference type="ARBA" id="ARBA00022553"/>
    </source>
</evidence>